<dbReference type="RefSeq" id="XP_031923361.1">
    <property type="nucleotide sequence ID" value="XM_032076596.1"/>
</dbReference>
<protein>
    <submittedName>
        <fullName evidence="1">Uncharacterized protein</fullName>
    </submittedName>
</protein>
<evidence type="ECO:0000313" key="1">
    <source>
        <dbReference type="EMBL" id="KAE8360280.1"/>
    </source>
</evidence>
<dbReference type="EMBL" id="ML737781">
    <property type="protein sequence ID" value="KAE8360280.1"/>
    <property type="molecule type" value="Genomic_DNA"/>
</dbReference>
<evidence type="ECO:0000313" key="2">
    <source>
        <dbReference type="Proteomes" id="UP000326268"/>
    </source>
</evidence>
<accession>A0A5N6ZVI6</accession>
<dbReference type="Proteomes" id="UP000326268">
    <property type="component" value="Unassembled WGS sequence"/>
</dbReference>
<keyword evidence="2" id="KW-1185">Reference proteome</keyword>
<dbReference type="GeneID" id="43661042"/>
<proteinExistence type="predicted"/>
<reference evidence="1 2" key="1">
    <citation type="submission" date="2019-04" db="EMBL/GenBank/DDBJ databases">
        <title>Friends and foes A comparative genomics studyof 23 Aspergillus species from section Flavi.</title>
        <authorList>
            <consortium name="DOE Joint Genome Institute"/>
            <person name="Kjaerbolling I."/>
            <person name="Vesth T."/>
            <person name="Frisvad J.C."/>
            <person name="Nybo J.L."/>
            <person name="Theobald S."/>
            <person name="Kildgaard S."/>
            <person name="Isbrandt T."/>
            <person name="Kuo A."/>
            <person name="Sato A."/>
            <person name="Lyhne E.K."/>
            <person name="Kogle M.E."/>
            <person name="Wiebenga A."/>
            <person name="Kun R.S."/>
            <person name="Lubbers R.J."/>
            <person name="Makela M.R."/>
            <person name="Barry K."/>
            <person name="Chovatia M."/>
            <person name="Clum A."/>
            <person name="Daum C."/>
            <person name="Haridas S."/>
            <person name="He G."/>
            <person name="LaButti K."/>
            <person name="Lipzen A."/>
            <person name="Mondo S."/>
            <person name="Riley R."/>
            <person name="Salamov A."/>
            <person name="Simmons B.A."/>
            <person name="Magnuson J.K."/>
            <person name="Henrissat B."/>
            <person name="Mortensen U.H."/>
            <person name="Larsen T.O."/>
            <person name="Devries R.P."/>
            <person name="Grigoriev I.V."/>
            <person name="Machida M."/>
            <person name="Baker S.E."/>
            <person name="Andersen M.R."/>
        </authorList>
    </citation>
    <scope>NUCLEOTIDE SEQUENCE [LARGE SCALE GENOMIC DNA]</scope>
    <source>
        <strain evidence="1 2">CBS 763.97</strain>
    </source>
</reference>
<sequence>MTKCPTCTHYLTTTCRLPNPLLSSTCGDQKFKSQDPRYLIMIRKKQAPPKKHLSRVGQRTVWATPRRIVGCHHYLRWYTSHCRPSQCDIPATNKPPPDNQR</sequence>
<organism evidence="1 2">
    <name type="scientific">Aspergillus caelatus</name>
    <dbReference type="NCBI Taxonomy" id="61420"/>
    <lineage>
        <taxon>Eukaryota</taxon>
        <taxon>Fungi</taxon>
        <taxon>Dikarya</taxon>
        <taxon>Ascomycota</taxon>
        <taxon>Pezizomycotina</taxon>
        <taxon>Eurotiomycetes</taxon>
        <taxon>Eurotiomycetidae</taxon>
        <taxon>Eurotiales</taxon>
        <taxon>Aspergillaceae</taxon>
        <taxon>Aspergillus</taxon>
        <taxon>Aspergillus subgen. Circumdati</taxon>
    </lineage>
</organism>
<dbReference type="AlphaFoldDB" id="A0A5N6ZVI6"/>
<name>A0A5N6ZVI6_9EURO</name>
<gene>
    <name evidence="1" type="ORF">BDV27DRAFT_42348</name>
</gene>